<feature type="region of interest" description="Disordered" evidence="7">
    <location>
        <begin position="502"/>
        <end position="522"/>
    </location>
</feature>
<dbReference type="GO" id="GO:0005737">
    <property type="term" value="C:cytoplasm"/>
    <property type="evidence" value="ECO:0007669"/>
    <property type="project" value="InterPro"/>
</dbReference>
<evidence type="ECO:0000256" key="3">
    <source>
        <dbReference type="ARBA" id="ARBA00022737"/>
    </source>
</evidence>
<dbReference type="PANTHER" id="PTHR23316">
    <property type="entry name" value="IMPORTIN ALPHA"/>
    <property type="match status" value="1"/>
</dbReference>
<dbReference type="InterPro" id="IPR036975">
    <property type="entry name" value="Importin-a_IBB_sf"/>
</dbReference>
<evidence type="ECO:0000256" key="6">
    <source>
        <dbReference type="PROSITE-ProRule" id="PRU00259"/>
    </source>
</evidence>
<dbReference type="OMA" id="CVIEHNA"/>
<accession>A0A553PFZ1</accession>
<dbReference type="InterPro" id="IPR016024">
    <property type="entry name" value="ARM-type_fold"/>
</dbReference>
<evidence type="ECO:0000256" key="5">
    <source>
        <dbReference type="PIRNR" id="PIRNR005673"/>
    </source>
</evidence>
<evidence type="ECO:0000256" key="2">
    <source>
        <dbReference type="ARBA" id="ARBA00022448"/>
    </source>
</evidence>
<dbReference type="STRING" id="6832.A0A553PFZ1"/>
<feature type="region of interest" description="Disordered" evidence="7">
    <location>
        <begin position="1"/>
        <end position="68"/>
    </location>
</feature>
<name>A0A553PFZ1_TIGCA</name>
<evidence type="ECO:0000256" key="7">
    <source>
        <dbReference type="SAM" id="MobiDB-lite"/>
    </source>
</evidence>
<dbReference type="Proteomes" id="UP000318571">
    <property type="component" value="Chromosome 5"/>
</dbReference>
<dbReference type="Gene3D" id="1.25.10.10">
    <property type="entry name" value="Leucine-rich Repeat Variant"/>
    <property type="match status" value="1"/>
</dbReference>
<keyword evidence="10" id="KW-1185">Reference proteome</keyword>
<dbReference type="GO" id="GO:0005634">
    <property type="term" value="C:nucleus"/>
    <property type="evidence" value="ECO:0007669"/>
    <property type="project" value="UniProtKB-ARBA"/>
</dbReference>
<dbReference type="PROSITE" id="PS50176">
    <property type="entry name" value="ARM_REPEAT"/>
    <property type="match status" value="2"/>
</dbReference>
<comment type="caution">
    <text evidence="9">The sequence shown here is derived from an EMBL/GenBank/DDBJ whole genome shotgun (WGS) entry which is preliminary data.</text>
</comment>
<comment type="similarity">
    <text evidence="1 5">Belongs to the importin alpha family.</text>
</comment>
<dbReference type="InterPro" id="IPR032413">
    <property type="entry name" value="Arm_3"/>
</dbReference>
<dbReference type="InterPro" id="IPR000225">
    <property type="entry name" value="Armadillo"/>
</dbReference>
<dbReference type="Pfam" id="PF00514">
    <property type="entry name" value="Arm"/>
    <property type="match status" value="8"/>
</dbReference>
<evidence type="ECO:0000313" key="10">
    <source>
        <dbReference type="Proteomes" id="UP000318571"/>
    </source>
</evidence>
<dbReference type="GO" id="GO:0006607">
    <property type="term" value="P:NLS-bearing protein import into nucleus"/>
    <property type="evidence" value="ECO:0007669"/>
    <property type="project" value="UniProtKB-ARBA"/>
</dbReference>
<reference evidence="9 10" key="1">
    <citation type="journal article" date="2018" name="Nat. Ecol. Evol.">
        <title>Genomic signatures of mitonuclear coevolution across populations of Tigriopus californicus.</title>
        <authorList>
            <person name="Barreto F.S."/>
            <person name="Watson E.T."/>
            <person name="Lima T.G."/>
            <person name="Willett C.S."/>
            <person name="Edmands S."/>
            <person name="Li W."/>
            <person name="Burton R.S."/>
        </authorList>
    </citation>
    <scope>NUCLEOTIDE SEQUENCE [LARGE SCALE GENOMIC DNA]</scope>
    <source>
        <strain evidence="9 10">San Diego</strain>
    </source>
</reference>
<dbReference type="InterPro" id="IPR024931">
    <property type="entry name" value="Importin_alpha"/>
</dbReference>
<proteinExistence type="inferred from homology"/>
<dbReference type="AlphaFoldDB" id="A0A553PFZ1"/>
<evidence type="ECO:0000313" key="9">
    <source>
        <dbReference type="EMBL" id="TRY76591.1"/>
    </source>
</evidence>
<evidence type="ECO:0000259" key="8">
    <source>
        <dbReference type="PROSITE" id="PS51214"/>
    </source>
</evidence>
<dbReference type="PIRSF" id="PIRSF005673">
    <property type="entry name" value="Importin_alpha"/>
    <property type="match status" value="1"/>
</dbReference>
<keyword evidence="2 5" id="KW-0813">Transport</keyword>
<feature type="repeat" description="ARM" evidence="6">
    <location>
        <begin position="113"/>
        <end position="156"/>
    </location>
</feature>
<dbReference type="FunFam" id="1.25.10.10:FF:000009">
    <property type="entry name" value="Importin subunit alpha"/>
    <property type="match status" value="1"/>
</dbReference>
<dbReference type="SMART" id="SM00185">
    <property type="entry name" value="ARM"/>
    <property type="match status" value="8"/>
</dbReference>
<feature type="repeat" description="ARM" evidence="6">
    <location>
        <begin position="156"/>
        <end position="198"/>
    </location>
</feature>
<dbReference type="Pfam" id="PF01749">
    <property type="entry name" value="IBB"/>
    <property type="match status" value="1"/>
</dbReference>
<organism evidence="9 10">
    <name type="scientific">Tigriopus californicus</name>
    <name type="common">Marine copepod</name>
    <dbReference type="NCBI Taxonomy" id="6832"/>
    <lineage>
        <taxon>Eukaryota</taxon>
        <taxon>Metazoa</taxon>
        <taxon>Ecdysozoa</taxon>
        <taxon>Arthropoda</taxon>
        <taxon>Crustacea</taxon>
        <taxon>Multicrustacea</taxon>
        <taxon>Hexanauplia</taxon>
        <taxon>Copepoda</taxon>
        <taxon>Harpacticoida</taxon>
        <taxon>Harpacticidae</taxon>
        <taxon>Tigriopus</taxon>
    </lineage>
</organism>
<evidence type="ECO:0000256" key="1">
    <source>
        <dbReference type="ARBA" id="ARBA00010394"/>
    </source>
</evidence>
<keyword evidence="4 5" id="KW-0653">Protein transport</keyword>
<evidence type="ECO:0000256" key="4">
    <source>
        <dbReference type="ARBA" id="ARBA00022927"/>
    </source>
</evidence>
<dbReference type="GO" id="GO:0061608">
    <property type="term" value="F:nuclear import signal receptor activity"/>
    <property type="evidence" value="ECO:0007669"/>
    <property type="project" value="InterPro"/>
</dbReference>
<dbReference type="PROSITE" id="PS51214">
    <property type="entry name" value="IBB"/>
    <property type="match status" value="1"/>
</dbReference>
<dbReference type="SUPFAM" id="SSF48371">
    <property type="entry name" value="ARM repeat"/>
    <property type="match status" value="1"/>
</dbReference>
<dbReference type="OrthoDB" id="29145at2759"/>
<feature type="compositionally biased region" description="Basic and acidic residues" evidence="7">
    <location>
        <begin position="7"/>
        <end position="51"/>
    </location>
</feature>
<feature type="domain" description="IBB" evidence="8">
    <location>
        <begin position="1"/>
        <end position="57"/>
    </location>
</feature>
<dbReference type="InterPro" id="IPR011989">
    <property type="entry name" value="ARM-like"/>
</dbReference>
<dbReference type="Pfam" id="PF16186">
    <property type="entry name" value="Arm_3"/>
    <property type="match status" value="1"/>
</dbReference>
<gene>
    <name evidence="9" type="ORF">TCAL_00114</name>
</gene>
<protein>
    <recommendedName>
        <fullName evidence="5">Importin subunit alpha</fullName>
    </recommendedName>
</protein>
<dbReference type="EMBL" id="VCGU01000004">
    <property type="protein sequence ID" value="TRY76591.1"/>
    <property type="molecule type" value="Genomic_DNA"/>
</dbReference>
<sequence length="522" mass="57171">MAQNESTTDRLKAFKNKGKDNEELRRRRNEVSVELRKAKKDDMLSKRRNVDLTDEPLSPLQESNGQSEFHSLDEIREGLLGPDLTANFQATQAARKMLSRERNPPLDALIEANLVPRLVEFLTMEAAPKLQFEAAWALTNVASGTPQQTMVVVEAGAVPHFVALLRSPDRNVCEQAVWALGNIAGDGAQLRDFVVNNGIVKPLIALVDLSSPVTFLRNLTWTISNLCRNKNPPPSNEVVVQCLPALKALMTSPDVEIQADTCWALSYLTDGSDERIQTVVESGVVHGLVHLLQVGVVQVMTPALRTIGNIVTGSDTQTDAVLQANCLPVLSLILQHQKMGLVKEAAWTISNITAGNNNQIQMVLDGNIIEPLIGVLERGDFKAQKEAAWAVTNLTSGGTNEQIVRLCQFGVLRPFCNLLTAKDDKTVSVVLDGIHNMLAAGGKMGELEQLTMLIEECEGLDKIEDLQQHENEVVYQKALTIIEEFFPEEGDGEGDVPTSTTNGFEFNTNGQAATTDSKPFNF</sequence>
<dbReference type="Gene3D" id="1.20.5.690">
    <property type="entry name" value="Importin-alpha, importin-beta-binding domain"/>
    <property type="match status" value="1"/>
</dbReference>
<dbReference type="InterPro" id="IPR002652">
    <property type="entry name" value="Importin-a_IBB"/>
</dbReference>
<keyword evidence="3" id="KW-0677">Repeat</keyword>